<dbReference type="PANTHER" id="PTHR37217:SF1">
    <property type="entry name" value="EXPRESSED PROTEIN"/>
    <property type="match status" value="1"/>
</dbReference>
<dbReference type="Proteomes" id="UP000653305">
    <property type="component" value="Unassembled WGS sequence"/>
</dbReference>
<sequence>MHSTHFQMNMLLHSTSSFFPLKLSRPLVHYTFNSYPKIRHSINSPRRALRFSVGATIRSSNQGTDYVVHFEDFVEKDWSFLDTTDETNADGGHLRNFDRIISAGKIEETSKVLISLGSEAFVDRVVSSSPCGQIFVVHDSLLILACVKEKYDKVKCWQGELIGVPEKWTSFDVVFLYFLPALPFGLDQILAALAKRILPGARLVMSHPEGRQVVEEQQRQYPDLVVSNLPDKMTLQSTAVNHSFEVVEFVDEPGFYLAVLRFNAESDK</sequence>
<keyword evidence="2" id="KW-1185">Reference proteome</keyword>
<dbReference type="PANTHER" id="PTHR37217">
    <property type="entry name" value="EXPRESSED PROTEIN"/>
    <property type="match status" value="1"/>
</dbReference>
<dbReference type="AlphaFoldDB" id="A0A830D8D8"/>
<comment type="caution">
    <text evidence="1">The sequence shown here is derived from an EMBL/GenBank/DDBJ whole genome shotgun (WGS) entry which is preliminary data.</text>
</comment>
<dbReference type="EMBL" id="BMAC01004625">
    <property type="protein sequence ID" value="GFQ08321.1"/>
    <property type="molecule type" value="Genomic_DNA"/>
</dbReference>
<dbReference type="SUPFAM" id="SSF53335">
    <property type="entry name" value="S-adenosyl-L-methionine-dependent methyltransferases"/>
    <property type="match status" value="1"/>
</dbReference>
<reference evidence="1" key="1">
    <citation type="submission" date="2020-07" db="EMBL/GenBank/DDBJ databases">
        <title>Ethylene signaling mediates host invasion by parasitic plants.</title>
        <authorList>
            <person name="Yoshida S."/>
        </authorList>
    </citation>
    <scope>NUCLEOTIDE SEQUENCE</scope>
    <source>
        <strain evidence="1">Okayama</strain>
    </source>
</reference>
<evidence type="ECO:0000313" key="1">
    <source>
        <dbReference type="EMBL" id="GFQ08321.1"/>
    </source>
</evidence>
<gene>
    <name evidence="1" type="ORF">PHJA_002976100</name>
</gene>
<proteinExistence type="predicted"/>
<protein>
    <submittedName>
        <fullName evidence="1">Uncharacterized protein</fullName>
    </submittedName>
</protein>
<evidence type="ECO:0000313" key="2">
    <source>
        <dbReference type="Proteomes" id="UP000653305"/>
    </source>
</evidence>
<dbReference type="OrthoDB" id="276388at2759"/>
<dbReference type="InterPro" id="IPR029063">
    <property type="entry name" value="SAM-dependent_MTases_sf"/>
</dbReference>
<accession>A0A830D8D8</accession>
<dbReference type="GO" id="GO:0009507">
    <property type="term" value="C:chloroplast"/>
    <property type="evidence" value="ECO:0007669"/>
    <property type="project" value="TreeGrafter"/>
</dbReference>
<name>A0A830D8D8_9LAMI</name>
<organism evidence="1 2">
    <name type="scientific">Phtheirospermum japonicum</name>
    <dbReference type="NCBI Taxonomy" id="374723"/>
    <lineage>
        <taxon>Eukaryota</taxon>
        <taxon>Viridiplantae</taxon>
        <taxon>Streptophyta</taxon>
        <taxon>Embryophyta</taxon>
        <taxon>Tracheophyta</taxon>
        <taxon>Spermatophyta</taxon>
        <taxon>Magnoliopsida</taxon>
        <taxon>eudicotyledons</taxon>
        <taxon>Gunneridae</taxon>
        <taxon>Pentapetalae</taxon>
        <taxon>asterids</taxon>
        <taxon>lamiids</taxon>
        <taxon>Lamiales</taxon>
        <taxon>Orobanchaceae</taxon>
        <taxon>Orobanchaceae incertae sedis</taxon>
        <taxon>Phtheirospermum</taxon>
    </lineage>
</organism>